<feature type="compositionally biased region" description="Basic residues" evidence="1">
    <location>
        <begin position="197"/>
        <end position="206"/>
    </location>
</feature>
<accession>A0AAV7YCW0</accession>
<protein>
    <recommendedName>
        <fullName evidence="4">PAS domain-containing protein</fullName>
    </recommendedName>
</protein>
<name>A0AAV7YCW0_9EUKA</name>
<sequence length="239" mass="27887">MGNKSSTPTKTLLTIKERNIEKFYDLVLHSSLCLGIVDLNFRVKFTNPHYCDLLNVPNPKTIENKSHQELVESQQSIFSFYQPYYKKETLDVIQGVFDEVIHNFTAESMITYQIHQPKIHYLHAKVNIRKLRIGKDFFFLFTLTNFQEKVKLTPRMINNSDHLKTVFNKRSTRKNTNTNTSSNTNKNNINNNNNNKNKNKRKFQKTKIVKMKKKTLILVSSDGVSSSDEKSNCSFIEEI</sequence>
<reference evidence="2" key="1">
    <citation type="submission" date="2022-08" db="EMBL/GenBank/DDBJ databases">
        <title>Novel sulphate-reducing endosymbionts in the free-living metamonad Anaeramoeba.</title>
        <authorList>
            <person name="Jerlstrom-Hultqvist J."/>
            <person name="Cepicka I."/>
            <person name="Gallot-Lavallee L."/>
            <person name="Salas-Leiva D."/>
            <person name="Curtis B.A."/>
            <person name="Zahonova K."/>
            <person name="Pipaliya S."/>
            <person name="Dacks J."/>
            <person name="Roger A.J."/>
        </authorList>
    </citation>
    <scope>NUCLEOTIDE SEQUENCE</scope>
    <source>
        <strain evidence="2">Busselton2</strain>
    </source>
</reference>
<gene>
    <name evidence="2" type="ORF">M0812_28868</name>
</gene>
<evidence type="ECO:0000313" key="2">
    <source>
        <dbReference type="EMBL" id="KAJ3426412.1"/>
    </source>
</evidence>
<feature type="compositionally biased region" description="Low complexity" evidence="1">
    <location>
        <begin position="174"/>
        <end position="196"/>
    </location>
</feature>
<evidence type="ECO:0008006" key="4">
    <source>
        <dbReference type="Google" id="ProtNLM"/>
    </source>
</evidence>
<organism evidence="2 3">
    <name type="scientific">Anaeramoeba flamelloides</name>
    <dbReference type="NCBI Taxonomy" id="1746091"/>
    <lineage>
        <taxon>Eukaryota</taxon>
        <taxon>Metamonada</taxon>
        <taxon>Anaeramoebidae</taxon>
        <taxon>Anaeramoeba</taxon>
    </lineage>
</organism>
<comment type="caution">
    <text evidence="2">The sequence shown here is derived from an EMBL/GenBank/DDBJ whole genome shotgun (WGS) entry which is preliminary data.</text>
</comment>
<dbReference type="Proteomes" id="UP001146793">
    <property type="component" value="Unassembled WGS sequence"/>
</dbReference>
<dbReference type="EMBL" id="JANTQA010000070">
    <property type="protein sequence ID" value="KAJ3426412.1"/>
    <property type="molecule type" value="Genomic_DNA"/>
</dbReference>
<evidence type="ECO:0000313" key="3">
    <source>
        <dbReference type="Proteomes" id="UP001146793"/>
    </source>
</evidence>
<evidence type="ECO:0000256" key="1">
    <source>
        <dbReference type="SAM" id="MobiDB-lite"/>
    </source>
</evidence>
<proteinExistence type="predicted"/>
<dbReference type="AlphaFoldDB" id="A0AAV7YCW0"/>
<feature type="region of interest" description="Disordered" evidence="1">
    <location>
        <begin position="171"/>
        <end position="206"/>
    </location>
</feature>